<dbReference type="PANTHER" id="PTHR30033:SF1">
    <property type="entry name" value="FLAGELLAR HOOK-ASSOCIATED PROTEIN 1"/>
    <property type="match status" value="1"/>
</dbReference>
<dbReference type="EMBL" id="CP132507">
    <property type="protein sequence ID" value="WNO04925.1"/>
    <property type="molecule type" value="Genomic_DNA"/>
</dbReference>
<feature type="coiled-coil region" evidence="7">
    <location>
        <begin position="161"/>
        <end position="188"/>
    </location>
</feature>
<dbReference type="Pfam" id="PF06429">
    <property type="entry name" value="Flg_bbr_C"/>
    <property type="match status" value="1"/>
</dbReference>
<gene>
    <name evidence="12" type="primary">flgK</name>
    <name evidence="12" type="ORF">RAN89_00400</name>
</gene>
<keyword evidence="12" id="KW-0969">Cilium</keyword>
<evidence type="ECO:0000256" key="6">
    <source>
        <dbReference type="ARBA" id="ARBA00023143"/>
    </source>
</evidence>
<keyword evidence="12" id="KW-0966">Cell projection</keyword>
<dbReference type="InterPro" id="IPR010930">
    <property type="entry name" value="Flg_bb/hook_C_dom"/>
</dbReference>
<dbReference type="PRINTS" id="PR01005">
    <property type="entry name" value="FLGHOOKAP1"/>
</dbReference>
<dbReference type="Proteomes" id="UP001302257">
    <property type="component" value="Chromosome"/>
</dbReference>
<dbReference type="RefSeq" id="WP_313867740.1">
    <property type="nucleotide sequence ID" value="NZ_CP132507.1"/>
</dbReference>
<feature type="domain" description="Flagellar basal-body/hook protein C-terminal" evidence="9">
    <location>
        <begin position="619"/>
        <end position="657"/>
    </location>
</feature>
<evidence type="ECO:0000259" key="11">
    <source>
        <dbReference type="Pfam" id="PF22638"/>
    </source>
</evidence>
<evidence type="ECO:0000256" key="3">
    <source>
        <dbReference type="ARBA" id="ARBA00009677"/>
    </source>
</evidence>
<dbReference type="PANTHER" id="PTHR30033">
    <property type="entry name" value="FLAGELLAR HOOK-ASSOCIATED PROTEIN 1"/>
    <property type="match status" value="1"/>
</dbReference>
<evidence type="ECO:0000256" key="1">
    <source>
        <dbReference type="ARBA" id="ARBA00004365"/>
    </source>
</evidence>
<dbReference type="PROSITE" id="PS00588">
    <property type="entry name" value="FLAGELLA_BB_ROD"/>
    <property type="match status" value="1"/>
</dbReference>
<reference evidence="12 13" key="1">
    <citation type="submission" date="2023-08" db="EMBL/GenBank/DDBJ databases">
        <title>Rhodoferax potami sp. nov. and Rhodoferax mekongensis sp. nov., isolated from the Mekong River in Thailand.</title>
        <authorList>
            <person name="Kitikhun S."/>
            <person name="Charoenyingcharoen P."/>
            <person name="Siriarchawattana P."/>
            <person name="Likhitrattanapisal S."/>
            <person name="Nilsakha T."/>
            <person name="Chanpet A."/>
            <person name="Rattanawaree P."/>
            <person name="Ingsriswang S."/>
        </authorList>
    </citation>
    <scope>NUCLEOTIDE SEQUENCE [LARGE SCALE GENOMIC DNA]</scope>
    <source>
        <strain evidence="12 13">TBRC 17307</strain>
    </source>
</reference>
<comment type="subcellular location">
    <subcellularLocation>
        <location evidence="1">Bacterial flagellum</location>
    </subcellularLocation>
    <subcellularLocation>
        <location evidence="2">Secreted</location>
    </subcellularLocation>
</comment>
<keyword evidence="5" id="KW-0964">Secreted</keyword>
<dbReference type="InterPro" id="IPR053927">
    <property type="entry name" value="FlgK_helical"/>
</dbReference>
<evidence type="ECO:0000256" key="5">
    <source>
        <dbReference type="ARBA" id="ARBA00022525"/>
    </source>
</evidence>
<dbReference type="InterPro" id="IPR001444">
    <property type="entry name" value="Flag_bb_rod_N"/>
</dbReference>
<evidence type="ECO:0000313" key="13">
    <source>
        <dbReference type="Proteomes" id="UP001302257"/>
    </source>
</evidence>
<keyword evidence="12" id="KW-0282">Flagellum</keyword>
<evidence type="ECO:0000256" key="7">
    <source>
        <dbReference type="SAM" id="Coils"/>
    </source>
</evidence>
<evidence type="ECO:0000256" key="2">
    <source>
        <dbReference type="ARBA" id="ARBA00004613"/>
    </source>
</evidence>
<sequence length="661" mass="69520">MSVLNIGTRALQANQIALQTAGNNIANVNTPGYSRQSVVLTAVAGQFSGGGYVGKGVDVQTIQRNFSTFLTRQATLASATQNADLARSNKLNQLQDIFSGGSTGLGAAVSDMMNAFSDVASAPTDLTARTVALTRVDETAGRFRTASQALDDLQTGVQQELSQKADAINTLARNIADVNEEIARAQGSGQPPNDLLDRRDQLVRELNQYVQTTSIPADDGTVGIFLAGSQPLVLGTTVSPVSIVSDEFGDPLKSKLAITRDGQQILLDENALGGGEVSGLLRFQNNDLAEGRNLLGRLTLAITMEMNAQHKLGLDLDGNAGGDLFTTIDLNTTANIRAPEAPAKVNSNPLVQITMTVTDTTQLAASDYTINFNSATSGTITRLSDGKVTNFTQTLPSTTLATVDGITFDMPSAALATPQVPTVGDRFLIKPFSTSASNVARVFSTPRQLAVASPIAGAMGTTNKGSLQQVSLTALSNNQTATPHAPVKLTFTSATTYTRSDELPTPDTTVYTFDPNTAITAVDPLANWSLKLTGTPKAGDTFTVVDIKDPAYKLDLKLNGGNATAMMNLRDKAMFDGAAMTDGYASAISQIGIRTQSASYAATVSSSIAANLEKDRSAVSGVNLDEEAAKLIQFQQAYQASAKMIQIAQNIFDTLIQGLGR</sequence>
<keyword evidence="7" id="KW-0175">Coiled coil</keyword>
<feature type="domain" description="Flagellar hook-associated protein 1 D2-like" evidence="10">
    <location>
        <begin position="346"/>
        <end position="431"/>
    </location>
</feature>
<dbReference type="SUPFAM" id="SSF64518">
    <property type="entry name" value="Phase 1 flagellin"/>
    <property type="match status" value="1"/>
</dbReference>
<dbReference type="Pfam" id="PF21158">
    <property type="entry name" value="flgK_1st_1"/>
    <property type="match status" value="1"/>
</dbReference>
<feature type="domain" description="Flagellar hook-associated protein FlgK helical" evidence="11">
    <location>
        <begin position="91"/>
        <end position="325"/>
    </location>
</feature>
<keyword evidence="13" id="KW-1185">Reference proteome</keyword>
<name>A0ABZ0AZZ2_9BURK</name>
<evidence type="ECO:0000313" key="12">
    <source>
        <dbReference type="EMBL" id="WNO04925.1"/>
    </source>
</evidence>
<protein>
    <recommendedName>
        <fullName evidence="4">Flagellar hook-associated protein 1</fullName>
    </recommendedName>
</protein>
<dbReference type="InterPro" id="IPR049119">
    <property type="entry name" value="FlgK_D2-like"/>
</dbReference>
<dbReference type="Pfam" id="PF22638">
    <property type="entry name" value="FlgK_D1"/>
    <property type="match status" value="1"/>
</dbReference>
<accession>A0ABZ0AZZ2</accession>
<dbReference type="InterPro" id="IPR019776">
    <property type="entry name" value="Flagellar_basal_body_rod_CS"/>
</dbReference>
<comment type="similarity">
    <text evidence="3">Belongs to the flagella basal body rod proteins family.</text>
</comment>
<organism evidence="12 13">
    <name type="scientific">Rhodoferax mekongensis</name>
    <dbReference type="NCBI Taxonomy" id="3068341"/>
    <lineage>
        <taxon>Bacteria</taxon>
        <taxon>Pseudomonadati</taxon>
        <taxon>Pseudomonadota</taxon>
        <taxon>Betaproteobacteria</taxon>
        <taxon>Burkholderiales</taxon>
        <taxon>Comamonadaceae</taxon>
        <taxon>Rhodoferax</taxon>
    </lineage>
</organism>
<dbReference type="Pfam" id="PF00460">
    <property type="entry name" value="Flg_bb_rod"/>
    <property type="match status" value="1"/>
</dbReference>
<evidence type="ECO:0000259" key="8">
    <source>
        <dbReference type="Pfam" id="PF00460"/>
    </source>
</evidence>
<evidence type="ECO:0000256" key="4">
    <source>
        <dbReference type="ARBA" id="ARBA00016244"/>
    </source>
</evidence>
<proteinExistence type="inferred from homology"/>
<evidence type="ECO:0000259" key="9">
    <source>
        <dbReference type="Pfam" id="PF06429"/>
    </source>
</evidence>
<evidence type="ECO:0000259" key="10">
    <source>
        <dbReference type="Pfam" id="PF21158"/>
    </source>
</evidence>
<keyword evidence="6" id="KW-0975">Bacterial flagellum</keyword>
<dbReference type="InterPro" id="IPR002371">
    <property type="entry name" value="FlgK"/>
</dbReference>
<feature type="domain" description="Flagellar basal body rod protein N-terminal" evidence="8">
    <location>
        <begin position="4"/>
        <end position="33"/>
    </location>
</feature>
<dbReference type="NCBIfam" id="TIGR02492">
    <property type="entry name" value="flgK_ends"/>
    <property type="match status" value="1"/>
</dbReference>